<feature type="repeat" description="RCC1" evidence="3">
    <location>
        <begin position="152"/>
        <end position="203"/>
    </location>
</feature>
<dbReference type="InterPro" id="IPR036770">
    <property type="entry name" value="Ankyrin_rpt-contain_sf"/>
</dbReference>
<evidence type="ECO:0000256" key="2">
    <source>
        <dbReference type="PROSITE-ProRule" id="PRU00023"/>
    </source>
</evidence>
<dbReference type="PROSITE" id="PS50297">
    <property type="entry name" value="ANK_REP_REGION"/>
    <property type="match status" value="2"/>
</dbReference>
<organism evidence="4 5">
    <name type="scientific">Aegilops tauschii subsp. strangulata</name>
    <name type="common">Goatgrass</name>
    <dbReference type="NCBI Taxonomy" id="200361"/>
    <lineage>
        <taxon>Eukaryota</taxon>
        <taxon>Viridiplantae</taxon>
        <taxon>Streptophyta</taxon>
        <taxon>Embryophyta</taxon>
        <taxon>Tracheophyta</taxon>
        <taxon>Spermatophyta</taxon>
        <taxon>Magnoliopsida</taxon>
        <taxon>Liliopsida</taxon>
        <taxon>Poales</taxon>
        <taxon>Poaceae</taxon>
        <taxon>BOP clade</taxon>
        <taxon>Pooideae</taxon>
        <taxon>Triticodae</taxon>
        <taxon>Triticeae</taxon>
        <taxon>Triticinae</taxon>
        <taxon>Aegilops</taxon>
    </lineage>
</organism>
<dbReference type="EnsemblPlants" id="AET2Gv20553300.20">
    <property type="protein sequence ID" value="AET2Gv20553300.20"/>
    <property type="gene ID" value="AET2Gv20553300"/>
</dbReference>
<reference evidence="4" key="4">
    <citation type="submission" date="2019-03" db="UniProtKB">
        <authorList>
            <consortium name="EnsemblPlants"/>
        </authorList>
    </citation>
    <scope>IDENTIFICATION</scope>
</reference>
<dbReference type="Gene3D" id="2.130.10.30">
    <property type="entry name" value="Regulator of chromosome condensation 1/beta-lactamase-inhibitor protein II"/>
    <property type="match status" value="1"/>
</dbReference>
<dbReference type="Pfam" id="PF12796">
    <property type="entry name" value="Ank_2"/>
    <property type="match status" value="1"/>
</dbReference>
<dbReference type="SUPFAM" id="SSF50985">
    <property type="entry name" value="RCC1/BLIP-II"/>
    <property type="match status" value="1"/>
</dbReference>
<accession>A0A453BLA8</accession>
<evidence type="ECO:0000313" key="5">
    <source>
        <dbReference type="Proteomes" id="UP000015105"/>
    </source>
</evidence>
<name>A0A453BLA8_AEGTS</name>
<dbReference type="PROSITE" id="PS50088">
    <property type="entry name" value="ANK_REPEAT"/>
    <property type="match status" value="2"/>
</dbReference>
<reference evidence="5" key="2">
    <citation type="journal article" date="2017" name="Nat. Plants">
        <title>The Aegilops tauschii genome reveals multiple impacts of transposons.</title>
        <authorList>
            <person name="Zhao G."/>
            <person name="Zou C."/>
            <person name="Li K."/>
            <person name="Wang K."/>
            <person name="Li T."/>
            <person name="Gao L."/>
            <person name="Zhang X."/>
            <person name="Wang H."/>
            <person name="Yang Z."/>
            <person name="Liu X."/>
            <person name="Jiang W."/>
            <person name="Mao L."/>
            <person name="Kong X."/>
            <person name="Jiao Y."/>
            <person name="Jia J."/>
        </authorList>
    </citation>
    <scope>NUCLEOTIDE SEQUENCE [LARGE SCALE GENOMIC DNA]</scope>
    <source>
        <strain evidence="5">cv. AL8/78</strain>
    </source>
</reference>
<dbReference type="Gene3D" id="1.25.40.20">
    <property type="entry name" value="Ankyrin repeat-containing domain"/>
    <property type="match status" value="1"/>
</dbReference>
<evidence type="ECO:0000256" key="1">
    <source>
        <dbReference type="ARBA" id="ARBA00022737"/>
    </source>
</evidence>
<dbReference type="Proteomes" id="UP000015105">
    <property type="component" value="Chromosome 2D"/>
</dbReference>
<dbReference type="InterPro" id="IPR051625">
    <property type="entry name" value="Signaling_Regulatory_Domain"/>
</dbReference>
<feature type="repeat" description="RCC1" evidence="3">
    <location>
        <begin position="204"/>
        <end position="224"/>
    </location>
</feature>
<keyword evidence="1" id="KW-0677">Repeat</keyword>
<evidence type="ECO:0000256" key="3">
    <source>
        <dbReference type="PROSITE-ProRule" id="PRU00235"/>
    </source>
</evidence>
<dbReference type="PROSITE" id="PS50012">
    <property type="entry name" value="RCC1_3"/>
    <property type="match status" value="2"/>
</dbReference>
<reference evidence="4" key="3">
    <citation type="journal article" date="2017" name="Nature">
        <title>Genome sequence of the progenitor of the wheat D genome Aegilops tauschii.</title>
        <authorList>
            <person name="Luo M.C."/>
            <person name="Gu Y.Q."/>
            <person name="Puiu D."/>
            <person name="Wang H."/>
            <person name="Twardziok S.O."/>
            <person name="Deal K.R."/>
            <person name="Huo N."/>
            <person name="Zhu T."/>
            <person name="Wang L."/>
            <person name="Wang Y."/>
            <person name="McGuire P.E."/>
            <person name="Liu S."/>
            <person name="Long H."/>
            <person name="Ramasamy R.K."/>
            <person name="Rodriguez J.C."/>
            <person name="Van S.L."/>
            <person name="Yuan L."/>
            <person name="Wang Z."/>
            <person name="Xia Z."/>
            <person name="Xiao L."/>
            <person name="Anderson O.D."/>
            <person name="Ouyang S."/>
            <person name="Liang Y."/>
            <person name="Zimin A.V."/>
            <person name="Pertea G."/>
            <person name="Qi P."/>
            <person name="Bennetzen J.L."/>
            <person name="Dai X."/>
            <person name="Dawson M.W."/>
            <person name="Muller H.G."/>
            <person name="Kugler K."/>
            <person name="Rivarola-Duarte L."/>
            <person name="Spannagl M."/>
            <person name="Mayer K.F.X."/>
            <person name="Lu F.H."/>
            <person name="Bevan M.W."/>
            <person name="Leroy P."/>
            <person name="Li P."/>
            <person name="You F.M."/>
            <person name="Sun Q."/>
            <person name="Liu Z."/>
            <person name="Lyons E."/>
            <person name="Wicker T."/>
            <person name="Salzberg S.L."/>
            <person name="Devos K.M."/>
            <person name="Dvorak J."/>
        </authorList>
    </citation>
    <scope>NUCLEOTIDE SEQUENCE [LARGE SCALE GENOMIC DNA]</scope>
    <source>
        <strain evidence="4">cv. AL8/78</strain>
    </source>
</reference>
<dbReference type="PANTHER" id="PTHR22872:SF2">
    <property type="entry name" value="INHIBITOR OF BRUTON TYROSINE KINASE"/>
    <property type="match status" value="1"/>
</dbReference>
<feature type="repeat" description="ANK" evidence="2">
    <location>
        <begin position="94"/>
        <end position="126"/>
    </location>
</feature>
<dbReference type="InterPro" id="IPR002110">
    <property type="entry name" value="Ankyrin_rpt"/>
</dbReference>
<reference evidence="5" key="1">
    <citation type="journal article" date="2014" name="Science">
        <title>Ancient hybridizations among the ancestral genomes of bread wheat.</title>
        <authorList>
            <consortium name="International Wheat Genome Sequencing Consortium,"/>
            <person name="Marcussen T."/>
            <person name="Sandve S.R."/>
            <person name="Heier L."/>
            <person name="Spannagl M."/>
            <person name="Pfeifer M."/>
            <person name="Jakobsen K.S."/>
            <person name="Wulff B.B."/>
            <person name="Steuernagel B."/>
            <person name="Mayer K.F."/>
            <person name="Olsen O.A."/>
        </authorList>
    </citation>
    <scope>NUCLEOTIDE SEQUENCE [LARGE SCALE GENOMIC DNA]</scope>
    <source>
        <strain evidence="5">cv. AL8/78</strain>
    </source>
</reference>
<dbReference type="SUPFAM" id="SSF48403">
    <property type="entry name" value="Ankyrin repeat"/>
    <property type="match status" value="1"/>
</dbReference>
<keyword evidence="5" id="KW-1185">Reference proteome</keyword>
<proteinExistence type="predicted"/>
<evidence type="ECO:0000313" key="4">
    <source>
        <dbReference type="EnsemblPlants" id="AET2Gv20553300.20"/>
    </source>
</evidence>
<dbReference type="InterPro" id="IPR009091">
    <property type="entry name" value="RCC1/BLIP-II"/>
</dbReference>
<dbReference type="Pfam" id="PF00415">
    <property type="entry name" value="RCC1"/>
    <property type="match status" value="2"/>
</dbReference>
<sequence length="224" mass="23617">MEPLVSLPGALKQAGTRRPCTGCSVKDLCLVSKQGSIAEVESALALIKKNGGSIDGRNAFGLGALHLATWRNHLPIVRRLLDAGANPDARDGESGWSSLHRALHFGHLCIAGVLLQFGASLNLEDTKGRTPIDLLSGPVSQTNGDSPNSVATEVFSWGSGTNYQLGTGNAHIQKLPCKVDALHGSYIKTVAASKFHSVAVSSDGELYTWGFGRGGRLGHPDIQR</sequence>
<feature type="repeat" description="ANK" evidence="2">
    <location>
        <begin position="60"/>
        <end position="92"/>
    </location>
</feature>
<reference evidence="4" key="5">
    <citation type="journal article" date="2021" name="G3 (Bethesda)">
        <title>Aegilops tauschii genome assembly Aet v5.0 features greater sequence contiguity and improved annotation.</title>
        <authorList>
            <person name="Wang L."/>
            <person name="Zhu T."/>
            <person name="Rodriguez J.C."/>
            <person name="Deal K.R."/>
            <person name="Dubcovsky J."/>
            <person name="McGuire P.E."/>
            <person name="Lux T."/>
            <person name="Spannagl M."/>
            <person name="Mayer K.F.X."/>
            <person name="Baldrich P."/>
            <person name="Meyers B.C."/>
            <person name="Huo N."/>
            <person name="Gu Y.Q."/>
            <person name="Zhou H."/>
            <person name="Devos K.M."/>
            <person name="Bennetzen J.L."/>
            <person name="Unver T."/>
            <person name="Budak H."/>
            <person name="Gulick P.J."/>
            <person name="Galiba G."/>
            <person name="Kalapos B."/>
            <person name="Nelson D.R."/>
            <person name="Li P."/>
            <person name="You F.M."/>
            <person name="Luo M.C."/>
            <person name="Dvorak J."/>
        </authorList>
    </citation>
    <scope>NUCLEOTIDE SEQUENCE [LARGE SCALE GENOMIC DNA]</scope>
    <source>
        <strain evidence="4">cv. AL8/78</strain>
    </source>
</reference>
<dbReference type="InterPro" id="IPR000408">
    <property type="entry name" value="Reg_chr_condens"/>
</dbReference>
<dbReference type="Gramene" id="AET2Gv20553300.20">
    <property type="protein sequence ID" value="AET2Gv20553300.20"/>
    <property type="gene ID" value="AET2Gv20553300"/>
</dbReference>
<dbReference type="PANTHER" id="PTHR22872">
    <property type="entry name" value="BTK-BINDING PROTEIN-RELATED"/>
    <property type="match status" value="1"/>
</dbReference>
<dbReference type="AlphaFoldDB" id="A0A453BLA8"/>
<keyword evidence="2" id="KW-0040">ANK repeat</keyword>
<protein>
    <submittedName>
        <fullName evidence="4">Uncharacterized protein</fullName>
    </submittedName>
</protein>
<dbReference type="SMART" id="SM00248">
    <property type="entry name" value="ANK"/>
    <property type="match status" value="2"/>
</dbReference>